<keyword evidence="7" id="KW-1133">Transmembrane helix</keyword>
<evidence type="ECO:0000256" key="5">
    <source>
        <dbReference type="SAM" id="Coils"/>
    </source>
</evidence>
<dbReference type="PANTHER" id="PTHR13546">
    <property type="entry name" value="RE60986P"/>
    <property type="match status" value="1"/>
</dbReference>
<sequence>MPFTQFRYYCKIFFQPSASAHHLDKKTTACSCGYSSTLTEALKQRIQVLEVENCRLMTNQGQLVAETNRRVEMHISEVRTLKEELKKLRESNKELRDLCCFLDDDRQKTRRLSREWQKFGRYTSEVMKQEVKAYQAKLRELENRQHLLIGENDELKRLCLYLDEQRQSILLSKVTKGDQTIISRDKSSIKNSNDSNGCDSSGCGILVVYSIFYLFIYLFFVGTVLSSGTTYCSSCSDGSVDTTVFVSGEDFDDGDTHLEVRTLGPIDEKAEDSSAEKAHLKSTNTELTESNCQNPVNSTDVQMPPTIAPVSVSVVCFFLQCLSASECLK</sequence>
<comment type="similarity">
    <text evidence="2">Belongs to the CCDC85 family.</text>
</comment>
<feature type="transmembrane region" description="Helical" evidence="7">
    <location>
        <begin position="206"/>
        <end position="225"/>
    </location>
</feature>
<evidence type="ECO:0000256" key="4">
    <source>
        <dbReference type="ARBA" id="ARBA00023054"/>
    </source>
</evidence>
<gene>
    <name evidence="8" type="ORF">EVEC_LOCUS9670</name>
</gene>
<dbReference type="GO" id="GO:0005912">
    <property type="term" value="C:adherens junction"/>
    <property type="evidence" value="ECO:0007669"/>
    <property type="project" value="UniProtKB-SubCell"/>
</dbReference>
<evidence type="ECO:0000256" key="7">
    <source>
        <dbReference type="SAM" id="Phobius"/>
    </source>
</evidence>
<dbReference type="EMBL" id="UXUI01010214">
    <property type="protein sequence ID" value="VDD94919.1"/>
    <property type="molecule type" value="Genomic_DNA"/>
</dbReference>
<keyword evidence="4 5" id="KW-0175">Coiled coil</keyword>
<feature type="compositionally biased region" description="Polar residues" evidence="6">
    <location>
        <begin position="281"/>
        <end position="295"/>
    </location>
</feature>
<protein>
    <submittedName>
        <fullName evidence="10">Coiled-coil domain-containing protein 85A</fullName>
    </submittedName>
</protein>
<reference evidence="10" key="1">
    <citation type="submission" date="2017-02" db="UniProtKB">
        <authorList>
            <consortium name="WormBaseParasite"/>
        </authorList>
    </citation>
    <scope>IDENTIFICATION</scope>
</reference>
<keyword evidence="3" id="KW-0965">Cell junction</keyword>
<dbReference type="PANTHER" id="PTHR13546:SF15">
    <property type="entry name" value="CCDC85"/>
    <property type="match status" value="1"/>
</dbReference>
<keyword evidence="9" id="KW-1185">Reference proteome</keyword>
<dbReference type="STRING" id="51028.A0A0N4VHM4"/>
<evidence type="ECO:0000256" key="1">
    <source>
        <dbReference type="ARBA" id="ARBA00004536"/>
    </source>
</evidence>
<dbReference type="WBParaSite" id="EVEC_0001032501-mRNA-1">
    <property type="protein sequence ID" value="EVEC_0001032501-mRNA-1"/>
    <property type="gene ID" value="EVEC_0001032501"/>
</dbReference>
<evidence type="ECO:0000256" key="3">
    <source>
        <dbReference type="ARBA" id="ARBA00022949"/>
    </source>
</evidence>
<evidence type="ECO:0000313" key="8">
    <source>
        <dbReference type="EMBL" id="VDD94919.1"/>
    </source>
</evidence>
<proteinExistence type="inferred from homology"/>
<accession>A0A0N4VHM4</accession>
<feature type="region of interest" description="Disordered" evidence="6">
    <location>
        <begin position="271"/>
        <end position="295"/>
    </location>
</feature>
<reference evidence="8 9" key="2">
    <citation type="submission" date="2018-10" db="EMBL/GenBank/DDBJ databases">
        <authorList>
            <consortium name="Pathogen Informatics"/>
        </authorList>
    </citation>
    <scope>NUCLEOTIDE SEQUENCE [LARGE SCALE GENOMIC DNA]</scope>
</reference>
<feature type="coiled-coil region" evidence="5">
    <location>
        <begin position="124"/>
        <end position="158"/>
    </location>
</feature>
<organism evidence="10">
    <name type="scientific">Enterobius vermicularis</name>
    <name type="common">Human pinworm</name>
    <dbReference type="NCBI Taxonomy" id="51028"/>
    <lineage>
        <taxon>Eukaryota</taxon>
        <taxon>Metazoa</taxon>
        <taxon>Ecdysozoa</taxon>
        <taxon>Nematoda</taxon>
        <taxon>Chromadorea</taxon>
        <taxon>Rhabditida</taxon>
        <taxon>Spirurina</taxon>
        <taxon>Oxyuridomorpha</taxon>
        <taxon>Oxyuroidea</taxon>
        <taxon>Oxyuridae</taxon>
        <taxon>Enterobius</taxon>
    </lineage>
</organism>
<dbReference type="OrthoDB" id="10056395at2759"/>
<evidence type="ECO:0000313" key="10">
    <source>
        <dbReference type="WBParaSite" id="EVEC_0001032501-mRNA-1"/>
    </source>
</evidence>
<feature type="coiled-coil region" evidence="5">
    <location>
        <begin position="64"/>
        <end position="98"/>
    </location>
</feature>
<keyword evidence="7" id="KW-0812">Transmembrane</keyword>
<evidence type="ECO:0000256" key="6">
    <source>
        <dbReference type="SAM" id="MobiDB-lite"/>
    </source>
</evidence>
<evidence type="ECO:0000313" key="9">
    <source>
        <dbReference type="Proteomes" id="UP000274131"/>
    </source>
</evidence>
<name>A0A0N4VHM4_ENTVE</name>
<keyword evidence="7" id="KW-0472">Membrane</keyword>
<evidence type="ECO:0000256" key="2">
    <source>
        <dbReference type="ARBA" id="ARBA00009052"/>
    </source>
</evidence>
<dbReference type="InterPro" id="IPR019359">
    <property type="entry name" value="CCDC85"/>
</dbReference>
<dbReference type="Pfam" id="PF10226">
    <property type="entry name" value="CCDC85"/>
    <property type="match status" value="1"/>
</dbReference>
<comment type="subcellular location">
    <subcellularLocation>
        <location evidence="1">Cell junction</location>
        <location evidence="1">Adherens junction</location>
    </subcellularLocation>
</comment>
<dbReference type="Proteomes" id="UP000274131">
    <property type="component" value="Unassembled WGS sequence"/>
</dbReference>
<dbReference type="AlphaFoldDB" id="A0A0N4VHM4"/>